<dbReference type="Proteomes" id="UP000002867">
    <property type="component" value="Segment"/>
</dbReference>
<dbReference type="RefSeq" id="YP_006382525.1">
    <property type="nucleotide sequence ID" value="NC_017971.2"/>
</dbReference>
<protein>
    <submittedName>
        <fullName evidence="2">Scaffolding protein</fullName>
    </submittedName>
</protein>
<keyword evidence="3" id="KW-1185">Reference proteome</keyword>
<dbReference type="GeneID" id="12979177"/>
<feature type="compositionally biased region" description="Basic and acidic residues" evidence="1">
    <location>
        <begin position="302"/>
        <end position="311"/>
    </location>
</feature>
<dbReference type="EMBL" id="HE611333">
    <property type="protein sequence ID" value="CCE60820.1"/>
    <property type="molecule type" value="Genomic_DNA"/>
</dbReference>
<dbReference type="OrthoDB" id="8998at10239"/>
<reference evidence="2 3" key="1">
    <citation type="journal article" date="2012" name="PLoS ONE">
        <title>Genomic Analysis of Pseudomonas putida Phage tf with Localized Single-Strand DNA Interruptions.</title>
        <authorList>
            <person name="Glukhov A.S."/>
            <person name="Krutilina A.I."/>
            <person name="Shlyapnikov M.G."/>
            <person name="Severinov K."/>
            <person name="Lavysh D."/>
            <person name="Kochetkov V.V."/>
            <person name="McGrath J.W."/>
            <person name="de Leeuwe C."/>
            <person name="Shaburova O.V."/>
            <person name="Krylov V.N."/>
            <person name="Akulenko N.V."/>
            <person name="Kulakov L.A."/>
        </authorList>
    </citation>
    <scope>NUCLEOTIDE SEQUENCE [LARGE SCALE GENOMIC DNA]</scope>
</reference>
<evidence type="ECO:0000313" key="3">
    <source>
        <dbReference type="Proteomes" id="UP000002867"/>
    </source>
</evidence>
<evidence type="ECO:0000256" key="1">
    <source>
        <dbReference type="SAM" id="MobiDB-lite"/>
    </source>
</evidence>
<gene>
    <name evidence="2" type="ORF">tf_67</name>
</gene>
<organism evidence="2 3">
    <name type="scientific">Pseudomonas phage tf</name>
    <dbReference type="NCBI Taxonomy" id="1114179"/>
    <lineage>
        <taxon>Viruses</taxon>
        <taxon>Duplodnaviria</taxon>
        <taxon>Heunggongvirae</taxon>
        <taxon>Uroviricota</taxon>
        <taxon>Caudoviricetes</taxon>
        <taxon>Krylovvirus</taxon>
        <taxon>Krylovvirus tf</taxon>
    </lineage>
</organism>
<feature type="region of interest" description="Disordered" evidence="1">
    <location>
        <begin position="289"/>
        <end position="311"/>
    </location>
</feature>
<sequence length="334" mass="37753">MTDQIVDVQEAADALEAMFDDDLLELVEETATDEATQDVADALEDELEDESEGESEDEEEGEEESEEESEEGDEESEEDQGDISDDTLIDITIDGEEYEVNLPELKAGYLRHEDFVKRSTELETEYSQRMAELSQKEAELVREIEATAVIATADLSKYEKIDWARLKAEDPAKYAEQFSEYMEKRQAIQNQIARRNQVQALTQKAEQLKHEAYLKTQLELARKLIPEFDDDGYRQRIFAYADSIGITKEEVQGITDARHLLLLGQAMQHQESQVRKKATIEKKVKDTKTLPPLVKPGAKKPAGSDKAKQQKALEARLAKTGSIRDAAAAFLDFV</sequence>
<evidence type="ECO:0000313" key="2">
    <source>
        <dbReference type="EMBL" id="CCE60820.1"/>
    </source>
</evidence>
<dbReference type="KEGG" id="vg:12979177"/>
<accession>I2FLT6</accession>
<feature type="region of interest" description="Disordered" evidence="1">
    <location>
        <begin position="28"/>
        <end position="86"/>
    </location>
</feature>
<name>I2FLT6_9CAUD</name>
<proteinExistence type="predicted"/>